<organism evidence="2 3">
    <name type="scientific">Legionella maioricensis</name>
    <dbReference type="NCBI Taxonomy" id="2896528"/>
    <lineage>
        <taxon>Bacteria</taxon>
        <taxon>Pseudomonadati</taxon>
        <taxon>Pseudomonadota</taxon>
        <taxon>Gammaproteobacteria</taxon>
        <taxon>Legionellales</taxon>
        <taxon>Legionellaceae</taxon>
        <taxon>Legionella</taxon>
    </lineage>
</organism>
<dbReference type="RefSeq" id="WP_250419889.1">
    <property type="nucleotide sequence ID" value="NZ_JAJKBJ010000001.1"/>
</dbReference>
<dbReference type="EMBL" id="JAJKBJ010000001">
    <property type="protein sequence ID" value="MCL9682574.1"/>
    <property type="molecule type" value="Genomic_DNA"/>
</dbReference>
<dbReference type="Pfam" id="PF05973">
    <property type="entry name" value="Gp49"/>
    <property type="match status" value="1"/>
</dbReference>
<evidence type="ECO:0000313" key="3">
    <source>
        <dbReference type="Proteomes" id="UP001139721"/>
    </source>
</evidence>
<dbReference type="AlphaFoldDB" id="A0A9X2CXI6"/>
<comment type="caution">
    <text evidence="2">The sequence shown here is derived from an EMBL/GenBank/DDBJ whole genome shotgun (WGS) entry which is preliminary data.</text>
</comment>
<feature type="compositionally biased region" description="Polar residues" evidence="1">
    <location>
        <begin position="9"/>
        <end position="22"/>
    </location>
</feature>
<dbReference type="Proteomes" id="UP001139721">
    <property type="component" value="Unassembled WGS sequence"/>
</dbReference>
<feature type="region of interest" description="Disordered" evidence="1">
    <location>
        <begin position="1"/>
        <end position="22"/>
    </location>
</feature>
<sequence length="159" mass="18047">MYKVDKTYRVQSPESIDPEQTNPNAMWVITPISDVGSQSPIVSRILLQGSEILKAAWFEKEIDKDEVIQARMLKLLELIEEHGANLGPPHTDPMGDGLFEIRAKAQEGIGRSLYCYMKGRHIIVLHAFVKKSNKTPKAELNLAKKRKAEVENEYSKSKR</sequence>
<accession>A0A9X2CXI6</accession>
<name>A0A9X2CXI6_9GAMM</name>
<protein>
    <submittedName>
        <fullName evidence="2">Type II toxin-antitoxin system RelE/ParE family toxin</fullName>
    </submittedName>
</protein>
<gene>
    <name evidence="2" type="ORF">LOX96_00510</name>
</gene>
<dbReference type="InterPro" id="IPR009241">
    <property type="entry name" value="HigB-like"/>
</dbReference>
<proteinExistence type="predicted"/>
<keyword evidence="3" id="KW-1185">Reference proteome</keyword>
<evidence type="ECO:0000256" key="1">
    <source>
        <dbReference type="SAM" id="MobiDB-lite"/>
    </source>
</evidence>
<evidence type="ECO:0000313" key="2">
    <source>
        <dbReference type="EMBL" id="MCL9682574.1"/>
    </source>
</evidence>
<reference evidence="2" key="1">
    <citation type="submission" date="2021-11" db="EMBL/GenBank/DDBJ databases">
        <title>Legionella maioricencis sp. nov., a new species isolated from hot water samples in Mallorca.</title>
        <authorList>
            <person name="Crespi S."/>
            <person name="Drasar V."/>
            <person name="Salva-Serra F."/>
            <person name="Jaen-Luchoro D."/>
            <person name="Pineiro-Iglesias B."/>
            <person name="Aliaga F."/>
            <person name="Fernandez-Juarez V."/>
            <person name="Coll G."/>
            <person name="Moore E.R.B."/>
            <person name="Bennasar-Figueras A."/>
        </authorList>
    </citation>
    <scope>NUCLEOTIDE SEQUENCE</scope>
    <source>
        <strain evidence="2">HCPI-6</strain>
    </source>
</reference>